<evidence type="ECO:0000313" key="1">
    <source>
        <dbReference type="EMBL" id="CAI9716964.1"/>
    </source>
</evidence>
<sequence length="74" mass="8707">MNALTSSTNLAILFSHTVFNDDELNNRSATIHRKFHTHRMLAPRLPKKVFFSKLYHSKHSHNDMDNRYKIILNA</sequence>
<accession>A0AA36AIZ2</accession>
<proteinExistence type="predicted"/>
<protein>
    <submittedName>
        <fullName evidence="1">Uncharacterized protein</fullName>
    </submittedName>
</protein>
<dbReference type="Proteomes" id="UP001162480">
    <property type="component" value="Chromosome 2"/>
</dbReference>
<dbReference type="EMBL" id="OX597815">
    <property type="protein sequence ID" value="CAI9716964.1"/>
    <property type="molecule type" value="Genomic_DNA"/>
</dbReference>
<name>A0AA36AIZ2_OCTVU</name>
<gene>
    <name evidence="1" type="ORF">OCTVUL_1B028699</name>
</gene>
<keyword evidence="2" id="KW-1185">Reference proteome</keyword>
<organism evidence="1 2">
    <name type="scientific">Octopus vulgaris</name>
    <name type="common">Common octopus</name>
    <dbReference type="NCBI Taxonomy" id="6645"/>
    <lineage>
        <taxon>Eukaryota</taxon>
        <taxon>Metazoa</taxon>
        <taxon>Spiralia</taxon>
        <taxon>Lophotrochozoa</taxon>
        <taxon>Mollusca</taxon>
        <taxon>Cephalopoda</taxon>
        <taxon>Coleoidea</taxon>
        <taxon>Octopodiformes</taxon>
        <taxon>Octopoda</taxon>
        <taxon>Incirrata</taxon>
        <taxon>Octopodidae</taxon>
        <taxon>Octopus</taxon>
    </lineage>
</organism>
<dbReference type="AlphaFoldDB" id="A0AA36AIZ2"/>
<reference evidence="1" key="1">
    <citation type="submission" date="2023-08" db="EMBL/GenBank/DDBJ databases">
        <authorList>
            <person name="Alioto T."/>
            <person name="Alioto T."/>
            <person name="Gomez Garrido J."/>
        </authorList>
    </citation>
    <scope>NUCLEOTIDE SEQUENCE</scope>
</reference>
<evidence type="ECO:0000313" key="2">
    <source>
        <dbReference type="Proteomes" id="UP001162480"/>
    </source>
</evidence>